<reference evidence="2" key="1">
    <citation type="journal article" date="2019" name="Int. J. Syst. Evol. Microbiol.">
        <title>The Global Catalogue of Microorganisms (GCM) 10K type strain sequencing project: providing services to taxonomists for standard genome sequencing and annotation.</title>
        <authorList>
            <consortium name="The Broad Institute Genomics Platform"/>
            <consortium name="The Broad Institute Genome Sequencing Center for Infectious Disease"/>
            <person name="Wu L."/>
            <person name="Ma J."/>
        </authorList>
    </citation>
    <scope>NUCLEOTIDE SEQUENCE [LARGE SCALE GENOMIC DNA]</scope>
    <source>
        <strain evidence="2">JCM 3296</strain>
    </source>
</reference>
<comment type="caution">
    <text evidence="1">The sequence shown here is derived from an EMBL/GenBank/DDBJ whole genome shotgun (WGS) entry which is preliminary data.</text>
</comment>
<dbReference type="Proteomes" id="UP000649573">
    <property type="component" value="Unassembled WGS sequence"/>
</dbReference>
<evidence type="ECO:0000313" key="1">
    <source>
        <dbReference type="EMBL" id="GGU73997.1"/>
    </source>
</evidence>
<name>A0ABQ2V9P1_9PSEU</name>
<sequence length="107" mass="11890">MLSVLGPREHLVLTDDGDQFAVGVAQSCFPEPVIRRLFEFVLVRQEDVGDRAQCSAWVIDVAHDVGIVGVRRHHAVHSDFGRIANEFGAVVAEAHRHQRCARPRALV</sequence>
<organism evidence="1 2">
    <name type="scientific">Lentzea flava</name>
    <dbReference type="NCBI Taxonomy" id="103732"/>
    <lineage>
        <taxon>Bacteria</taxon>
        <taxon>Bacillati</taxon>
        <taxon>Actinomycetota</taxon>
        <taxon>Actinomycetes</taxon>
        <taxon>Pseudonocardiales</taxon>
        <taxon>Pseudonocardiaceae</taxon>
        <taxon>Lentzea</taxon>
    </lineage>
</organism>
<evidence type="ECO:0000313" key="2">
    <source>
        <dbReference type="Proteomes" id="UP000649573"/>
    </source>
</evidence>
<accession>A0ABQ2V9P1</accession>
<dbReference type="EMBL" id="BMRE01000054">
    <property type="protein sequence ID" value="GGU73997.1"/>
    <property type="molecule type" value="Genomic_DNA"/>
</dbReference>
<proteinExistence type="predicted"/>
<keyword evidence="2" id="KW-1185">Reference proteome</keyword>
<protein>
    <submittedName>
        <fullName evidence="1">Uncharacterized protein</fullName>
    </submittedName>
</protein>
<gene>
    <name evidence="1" type="ORF">GCM10010178_76820</name>
</gene>